<feature type="domain" description="Ubiquitin-like protease family profile" evidence="4">
    <location>
        <begin position="184"/>
        <end position="281"/>
    </location>
</feature>
<dbReference type="InterPro" id="IPR038765">
    <property type="entry name" value="Papain-like_cys_pep_sf"/>
</dbReference>
<dbReference type="AlphaFoldDB" id="A0A6C0BLJ3"/>
<protein>
    <recommendedName>
        <fullName evidence="4">Ubiquitin-like protease family profile domain-containing protein</fullName>
    </recommendedName>
</protein>
<evidence type="ECO:0000256" key="2">
    <source>
        <dbReference type="ARBA" id="ARBA00022801"/>
    </source>
</evidence>
<name>A0A6C0BLJ3_9ZZZZ</name>
<evidence type="ECO:0000256" key="3">
    <source>
        <dbReference type="SAM" id="MobiDB-lite"/>
    </source>
</evidence>
<dbReference type="GO" id="GO:0006508">
    <property type="term" value="P:proteolysis"/>
    <property type="evidence" value="ECO:0007669"/>
    <property type="project" value="UniProtKB-KW"/>
</dbReference>
<dbReference type="SUPFAM" id="SSF54001">
    <property type="entry name" value="Cysteine proteinases"/>
    <property type="match status" value="1"/>
</dbReference>
<dbReference type="GO" id="GO:0008234">
    <property type="term" value="F:cysteine-type peptidase activity"/>
    <property type="evidence" value="ECO:0007669"/>
    <property type="project" value="InterPro"/>
</dbReference>
<evidence type="ECO:0000256" key="1">
    <source>
        <dbReference type="ARBA" id="ARBA00022670"/>
    </source>
</evidence>
<accession>A0A6C0BLJ3</accession>
<evidence type="ECO:0000313" key="5">
    <source>
        <dbReference type="EMBL" id="QHS92173.1"/>
    </source>
</evidence>
<organism evidence="5">
    <name type="scientific">viral metagenome</name>
    <dbReference type="NCBI Taxonomy" id="1070528"/>
    <lineage>
        <taxon>unclassified sequences</taxon>
        <taxon>metagenomes</taxon>
        <taxon>organismal metagenomes</taxon>
    </lineage>
</organism>
<sequence>MGSKTHKRKRKSLNKVIHSGEPQCHPRVKKTGFGCTPLEVLQKVSEGGERDLPPAKLRAAIEKRLGVAAHHEYTFLHALPLPAEEKNKLAVSVLSPKKPDAWNSDPDKWLDSQNIEEVMKQYEEAYSDFEFMGPYPIDFAAPDPYKKDGSCLISEICNLRVQASLAAGKKKIGIIYNLDPHFKGGSHWVAAYVDIPGHKCYYFDSYGLAPPKQIATFMKWLTTQDPKMKLQYNARRFQFNNTECGVYSIYFVIRMMNGDNFRSFTRQSPRDHKMIELRDELFSM</sequence>
<reference evidence="5" key="1">
    <citation type="journal article" date="2020" name="Nature">
        <title>Giant virus diversity and host interactions through global metagenomics.</title>
        <authorList>
            <person name="Schulz F."/>
            <person name="Roux S."/>
            <person name="Paez-Espino D."/>
            <person name="Jungbluth S."/>
            <person name="Walsh D.A."/>
            <person name="Denef V.J."/>
            <person name="McMahon K.D."/>
            <person name="Konstantinidis K.T."/>
            <person name="Eloe-Fadrosh E.A."/>
            <person name="Kyrpides N.C."/>
            <person name="Woyke T."/>
        </authorList>
    </citation>
    <scope>NUCLEOTIDE SEQUENCE</scope>
    <source>
        <strain evidence="5">GVMAG-M-3300013285-6</strain>
    </source>
</reference>
<keyword evidence="1" id="KW-0645">Protease</keyword>
<dbReference type="Pfam" id="PF02902">
    <property type="entry name" value="Peptidase_C48"/>
    <property type="match status" value="1"/>
</dbReference>
<keyword evidence="2" id="KW-0378">Hydrolase</keyword>
<evidence type="ECO:0000259" key="4">
    <source>
        <dbReference type="Pfam" id="PF02902"/>
    </source>
</evidence>
<feature type="region of interest" description="Disordered" evidence="3">
    <location>
        <begin position="1"/>
        <end position="29"/>
    </location>
</feature>
<dbReference type="EMBL" id="MN739171">
    <property type="protein sequence ID" value="QHS92173.1"/>
    <property type="molecule type" value="Genomic_DNA"/>
</dbReference>
<dbReference type="InterPro" id="IPR003653">
    <property type="entry name" value="Peptidase_C48_C"/>
</dbReference>
<proteinExistence type="predicted"/>
<dbReference type="Gene3D" id="3.40.395.10">
    <property type="entry name" value="Adenoviral Proteinase, Chain A"/>
    <property type="match status" value="1"/>
</dbReference>
<feature type="compositionally biased region" description="Basic residues" evidence="3">
    <location>
        <begin position="1"/>
        <end position="13"/>
    </location>
</feature>